<evidence type="ECO:0000259" key="2">
    <source>
        <dbReference type="Pfam" id="PF16370"/>
    </source>
</evidence>
<protein>
    <submittedName>
        <fullName evidence="4">Calcineurin-like phosphoesterase family protein</fullName>
    </submittedName>
</protein>
<dbReference type="EMBL" id="JADIMQ010000052">
    <property type="protein sequence ID" value="MBO8448377.1"/>
    <property type="molecule type" value="Genomic_DNA"/>
</dbReference>
<dbReference type="InterPro" id="IPR004843">
    <property type="entry name" value="Calcineurin-like_PHP"/>
</dbReference>
<reference evidence="4" key="2">
    <citation type="journal article" date="2021" name="PeerJ">
        <title>Extensive microbial diversity within the chicken gut microbiome revealed by metagenomics and culture.</title>
        <authorList>
            <person name="Gilroy R."/>
            <person name="Ravi A."/>
            <person name="Getino M."/>
            <person name="Pursley I."/>
            <person name="Horton D.L."/>
            <person name="Alikhan N.F."/>
            <person name="Baker D."/>
            <person name="Gharbi K."/>
            <person name="Hall N."/>
            <person name="Watson M."/>
            <person name="Adriaenssens E.M."/>
            <person name="Foster-Nyarko E."/>
            <person name="Jarju S."/>
            <person name="Secka A."/>
            <person name="Antonio M."/>
            <person name="Oren A."/>
            <person name="Chaudhuri R.R."/>
            <person name="La Ragione R."/>
            <person name="Hildebrand F."/>
            <person name="Pallen M.J."/>
        </authorList>
    </citation>
    <scope>NUCLEOTIDE SEQUENCE</scope>
    <source>
        <strain evidence="4">20514</strain>
    </source>
</reference>
<evidence type="ECO:0000259" key="3">
    <source>
        <dbReference type="Pfam" id="PF16371"/>
    </source>
</evidence>
<dbReference type="Gene3D" id="3.60.21.10">
    <property type="match status" value="1"/>
</dbReference>
<dbReference type="GO" id="GO:0016787">
    <property type="term" value="F:hydrolase activity"/>
    <property type="evidence" value="ECO:0007669"/>
    <property type="project" value="InterPro"/>
</dbReference>
<dbReference type="SUPFAM" id="SSF56300">
    <property type="entry name" value="Metallo-dependent phosphatases"/>
    <property type="match status" value="1"/>
</dbReference>
<dbReference type="Pfam" id="PF16371">
    <property type="entry name" value="MetallophosN"/>
    <property type="match status" value="1"/>
</dbReference>
<dbReference type="Pfam" id="PF16370">
    <property type="entry name" value="MetallophosC"/>
    <property type="match status" value="1"/>
</dbReference>
<gene>
    <name evidence="4" type="ORF">IAC29_03790</name>
</gene>
<dbReference type="Pfam" id="PF00149">
    <property type="entry name" value="Metallophos"/>
    <property type="match status" value="1"/>
</dbReference>
<dbReference type="InterPro" id="IPR013783">
    <property type="entry name" value="Ig-like_fold"/>
</dbReference>
<dbReference type="Gene3D" id="2.60.40.10">
    <property type="entry name" value="Immunoglobulins"/>
    <property type="match status" value="1"/>
</dbReference>
<dbReference type="InterPro" id="IPR051918">
    <property type="entry name" value="STPP_CPPED1"/>
</dbReference>
<feature type="domain" description="Calcineurin-like phosphoesterase" evidence="1">
    <location>
        <begin position="155"/>
        <end position="308"/>
    </location>
</feature>
<comment type="caution">
    <text evidence="4">The sequence shown here is derived from an EMBL/GenBank/DDBJ whole genome shotgun (WGS) entry which is preliminary data.</text>
</comment>
<dbReference type="InterPro" id="IPR032285">
    <property type="entry name" value="Metallophos_N"/>
</dbReference>
<feature type="domain" description="Calcineurin-like phosphoesterase N-terminal" evidence="3">
    <location>
        <begin position="21"/>
        <end position="85"/>
    </location>
</feature>
<evidence type="ECO:0000313" key="4">
    <source>
        <dbReference type="EMBL" id="MBO8448377.1"/>
    </source>
</evidence>
<dbReference type="SUPFAM" id="SSF117074">
    <property type="entry name" value="Hypothetical protein PA1324"/>
    <property type="match status" value="1"/>
</dbReference>
<proteinExistence type="predicted"/>
<name>A0A9D9EI57_9BACT</name>
<evidence type="ECO:0000259" key="1">
    <source>
        <dbReference type="Pfam" id="PF00149"/>
    </source>
</evidence>
<dbReference type="PANTHER" id="PTHR43143">
    <property type="entry name" value="METALLOPHOSPHOESTERASE, CALCINEURIN SUPERFAMILY"/>
    <property type="match status" value="1"/>
</dbReference>
<dbReference type="PANTHER" id="PTHR43143:SF6">
    <property type="entry name" value="BLL3016 PROTEIN"/>
    <property type="match status" value="1"/>
</dbReference>
<dbReference type="AlphaFoldDB" id="A0A9D9EI57"/>
<reference evidence="4" key="1">
    <citation type="submission" date="2020-10" db="EMBL/GenBank/DDBJ databases">
        <authorList>
            <person name="Gilroy R."/>
        </authorList>
    </citation>
    <scope>NUCLEOTIDE SEQUENCE</scope>
    <source>
        <strain evidence="4">20514</strain>
    </source>
</reference>
<organism evidence="4 5">
    <name type="scientific">Candidatus Cryptobacteroides merdigallinarum</name>
    <dbReference type="NCBI Taxonomy" id="2840770"/>
    <lineage>
        <taxon>Bacteria</taxon>
        <taxon>Pseudomonadati</taxon>
        <taxon>Bacteroidota</taxon>
        <taxon>Bacteroidia</taxon>
        <taxon>Bacteroidales</taxon>
        <taxon>Candidatus Cryptobacteroides</taxon>
    </lineage>
</organism>
<evidence type="ECO:0000313" key="5">
    <source>
        <dbReference type="Proteomes" id="UP000810252"/>
    </source>
</evidence>
<accession>A0A9D9EI57</accession>
<dbReference type="InterPro" id="IPR029052">
    <property type="entry name" value="Metallo-depent_PP-like"/>
</dbReference>
<sequence>MAGCQDYARGYVFEDSDGDGVMDRREKGIPGVAVSDGENIAVTDASGYYELKVRDHCVIFVIKPKGYMTPVDGNNLPQGYYIHKPDGSPASEHPGSQPTGDLPEKLNFPLLKYDDPEKFSFFAFGDSQPYSLEHLDYFHRGIVNDAKTRTEGISFGITLGDVVGDHLNLQPEYAKVMKEMGLPWYNVIGNHDRNLDSKDERFSNETFESNFGPSTFAFRYGDTHFIIIDNILRVSPEKASPYKGGFSEEQFTFLENYMELVGEDDLIIVSYHIPIAYHEKQFIDKHRRRFFDILKGHKVLGLSAHTHIQMQFAIGSEYGWEGDGPYREYNVGTTNGDWYSGKIDPKTNLPDATMRDGTPPGYAIVDVDGNNYSFRYKVAGKDEDFQMSVYGPEVVGRGQKGFPIYANFFIGAPDDTVEFRIDGGEWKKMKRTENEVDPTFANKIYEWDRTTEKFMGRRPTSVPLYSTHLWKGALDPTLPPGEHRVEIRAVDMFGNEHYGEHTYTVIE</sequence>
<dbReference type="Proteomes" id="UP000810252">
    <property type="component" value="Unassembled WGS sequence"/>
</dbReference>
<feature type="domain" description="Calcineurin-like phosphoesterase C-terminal" evidence="2">
    <location>
        <begin position="328"/>
        <end position="496"/>
    </location>
</feature>
<dbReference type="InterPro" id="IPR032288">
    <property type="entry name" value="Metallophos_C"/>
</dbReference>